<evidence type="ECO:0000313" key="5">
    <source>
        <dbReference type="EMBL" id="GIZ52038.1"/>
    </source>
</evidence>
<sequence>MNGTVLIRAWWACLVCAAVAIGPAAAQVLVVGQSTTLSGPQAGSGEPMRAGAKLYFDSVNAAGGVHGRKVHLISKDDQYKPELTEKHVAELIEKDDAIVLLGGAGTANNEALLRNGLLERAGIALVGPRTGGTALRRPFNPWMFHIRGSYADEVTKAVEQFTAIARKRIGIVYQNDNFGLDGLRAAELALARLGLKPEFLASYERNSTEVKKAVEQAVQAGTPAILLLTTTGATAAFTAQYKAAGGAGQLIGLSVNDLPAIVREIGVQAARGLALTSVFPSPTRTDIPIVKEYRQALARFGAEDAAPSTTALEGYIAARVIVEALRRAGPNPTRASVMKSLESFGRTDIGGFPVEFGPRVRGGSHYVDVTIVNRNGQVLR</sequence>
<keyword evidence="6" id="KW-1185">Reference proteome</keyword>
<dbReference type="RefSeq" id="WP_220808206.1">
    <property type="nucleotide sequence ID" value="NZ_BPMK01000008.1"/>
</dbReference>
<dbReference type="InterPro" id="IPR028082">
    <property type="entry name" value="Peripla_BP_I"/>
</dbReference>
<evidence type="ECO:0000256" key="2">
    <source>
        <dbReference type="ARBA" id="ARBA00022729"/>
    </source>
</evidence>
<evidence type="ECO:0000259" key="4">
    <source>
        <dbReference type="Pfam" id="PF13458"/>
    </source>
</evidence>
<comment type="similarity">
    <text evidence="1">Belongs to the leucine-binding protein family.</text>
</comment>
<evidence type="ECO:0000313" key="6">
    <source>
        <dbReference type="Proteomes" id="UP000887222"/>
    </source>
</evidence>
<dbReference type="PANTHER" id="PTHR47235:SF1">
    <property type="entry name" value="BLR6548 PROTEIN"/>
    <property type="match status" value="1"/>
</dbReference>
<accession>A0ABQ4Q4C5</accession>
<dbReference type="SUPFAM" id="SSF53822">
    <property type="entry name" value="Periplasmic binding protein-like I"/>
    <property type="match status" value="1"/>
</dbReference>
<dbReference type="Pfam" id="PF13458">
    <property type="entry name" value="Peripla_BP_6"/>
    <property type="match status" value="1"/>
</dbReference>
<dbReference type="CDD" id="cd06326">
    <property type="entry name" value="PBP1_ABC_ligand_binding-like"/>
    <property type="match status" value="1"/>
</dbReference>
<dbReference type="EMBL" id="BPMK01000008">
    <property type="protein sequence ID" value="GIZ52038.1"/>
    <property type="molecule type" value="Genomic_DNA"/>
</dbReference>
<gene>
    <name evidence="5" type="ORF">NCCP691_20520</name>
</gene>
<name>A0ABQ4Q4C5_9BURK</name>
<dbReference type="InterPro" id="IPR028081">
    <property type="entry name" value="Leu-bd"/>
</dbReference>
<comment type="caution">
    <text evidence="5">The sequence shown here is derived from an EMBL/GenBank/DDBJ whole genome shotgun (WGS) entry which is preliminary data.</text>
</comment>
<feature type="chain" id="PRO_5045438493" evidence="3">
    <location>
        <begin position="27"/>
        <end position="380"/>
    </location>
</feature>
<dbReference type="Gene3D" id="3.40.50.2300">
    <property type="match status" value="2"/>
</dbReference>
<dbReference type="PANTHER" id="PTHR47235">
    <property type="entry name" value="BLR6548 PROTEIN"/>
    <property type="match status" value="1"/>
</dbReference>
<dbReference type="Proteomes" id="UP000887222">
    <property type="component" value="Unassembled WGS sequence"/>
</dbReference>
<reference evidence="5 6" key="1">
    <citation type="journal article" date="2022" name="Int. J. Syst. Evol. Microbiol.">
        <title>Noviherbaspirillum aridicola sp. nov., isolated from an arid soil in Pakistan.</title>
        <authorList>
            <person name="Khan I.U."/>
            <person name="Saqib M."/>
            <person name="Amin A."/>
            <person name="Hussain F."/>
            <person name="Li L."/>
            <person name="Liu Y.H."/>
            <person name="Fang B.Z."/>
            <person name="Ahmed I."/>
            <person name="Li W.J."/>
        </authorList>
    </citation>
    <scope>NUCLEOTIDE SEQUENCE [LARGE SCALE GENOMIC DNA]</scope>
    <source>
        <strain evidence="5 6">NCCP-691</strain>
    </source>
</reference>
<organism evidence="5 6">
    <name type="scientific">Noviherbaspirillum aridicola</name>
    <dbReference type="NCBI Taxonomy" id="2849687"/>
    <lineage>
        <taxon>Bacteria</taxon>
        <taxon>Pseudomonadati</taxon>
        <taxon>Pseudomonadota</taxon>
        <taxon>Betaproteobacteria</taxon>
        <taxon>Burkholderiales</taxon>
        <taxon>Oxalobacteraceae</taxon>
        <taxon>Noviherbaspirillum</taxon>
    </lineage>
</organism>
<keyword evidence="2 3" id="KW-0732">Signal</keyword>
<protein>
    <submittedName>
        <fullName evidence="5">ABC transporter substrate-binding protein</fullName>
    </submittedName>
</protein>
<feature type="signal peptide" evidence="3">
    <location>
        <begin position="1"/>
        <end position="26"/>
    </location>
</feature>
<proteinExistence type="inferred from homology"/>
<evidence type="ECO:0000256" key="1">
    <source>
        <dbReference type="ARBA" id="ARBA00010062"/>
    </source>
</evidence>
<evidence type="ECO:0000256" key="3">
    <source>
        <dbReference type="SAM" id="SignalP"/>
    </source>
</evidence>
<feature type="domain" description="Leucine-binding protein" evidence="4">
    <location>
        <begin position="31"/>
        <end position="375"/>
    </location>
</feature>